<dbReference type="PROSITE" id="PS00653">
    <property type="entry name" value="GLYCOSYL_HYDROL_F1_2"/>
    <property type="match status" value="1"/>
</dbReference>
<feature type="region of interest" description="Disordered" evidence="4">
    <location>
        <begin position="305"/>
        <end position="326"/>
    </location>
</feature>
<dbReference type="InterPro" id="IPR017853">
    <property type="entry name" value="GH"/>
</dbReference>
<keyword evidence="3" id="KW-0735">Signal-anchor</keyword>
<organism evidence="6 7">
    <name type="scientific">Priapulus caudatus</name>
    <name type="common">Priapulid worm</name>
    <dbReference type="NCBI Taxonomy" id="37621"/>
    <lineage>
        <taxon>Eukaryota</taxon>
        <taxon>Metazoa</taxon>
        <taxon>Ecdysozoa</taxon>
        <taxon>Scalidophora</taxon>
        <taxon>Priapulida</taxon>
        <taxon>Priapulimorpha</taxon>
        <taxon>Priapulimorphida</taxon>
        <taxon>Priapulidae</taxon>
        <taxon>Priapulus</taxon>
    </lineage>
</organism>
<comment type="subcellular location">
    <subcellularLocation>
        <location evidence="3">Golgi apparatus</location>
        <location evidence="3">Golgi stack membrane</location>
        <topology evidence="3">Single-pass type II membrane protein</topology>
    </subcellularLocation>
</comment>
<dbReference type="Pfam" id="PF00232">
    <property type="entry name" value="Glyco_hydro_1"/>
    <property type="match status" value="1"/>
</dbReference>
<dbReference type="SUPFAM" id="SSF51445">
    <property type="entry name" value="(Trans)glycosidases"/>
    <property type="match status" value="1"/>
</dbReference>
<comment type="similarity">
    <text evidence="3">Belongs to the glycosyltransferase 11 family.</text>
</comment>
<keyword evidence="3" id="KW-0333">Golgi apparatus</keyword>
<evidence type="ECO:0000256" key="5">
    <source>
        <dbReference type="SAM" id="SignalP"/>
    </source>
</evidence>
<dbReference type="InterPro" id="IPR002516">
    <property type="entry name" value="Glyco_trans_11"/>
</dbReference>
<dbReference type="RefSeq" id="XP_014679227.1">
    <property type="nucleotide sequence ID" value="XM_014823741.1"/>
</dbReference>
<dbReference type="EC" id="2.4.1.-" evidence="3"/>
<feature type="chain" id="PRO_5046883440" description="L-Fucosyltransferase" evidence="5">
    <location>
        <begin position="21"/>
        <end position="663"/>
    </location>
</feature>
<dbReference type="CDD" id="cd11301">
    <property type="entry name" value="Fut1_Fut2_like"/>
    <property type="match status" value="1"/>
</dbReference>
<evidence type="ECO:0000256" key="3">
    <source>
        <dbReference type="RuleBase" id="RU363129"/>
    </source>
</evidence>
<feature type="signal peptide" evidence="5">
    <location>
        <begin position="1"/>
        <end position="20"/>
    </location>
</feature>
<gene>
    <name evidence="7" type="primary">LOC106819081</name>
</gene>
<dbReference type="PANTHER" id="PTHR11927:SF9">
    <property type="entry name" value="L-FUCOSYLTRANSFERASE"/>
    <property type="match status" value="1"/>
</dbReference>
<dbReference type="Proteomes" id="UP000695022">
    <property type="component" value="Unplaced"/>
</dbReference>
<evidence type="ECO:0000313" key="7">
    <source>
        <dbReference type="RefSeq" id="XP_014679227.1"/>
    </source>
</evidence>
<dbReference type="InterPro" id="IPR033132">
    <property type="entry name" value="GH_1_N_CS"/>
</dbReference>
<dbReference type="PANTHER" id="PTHR11927">
    <property type="entry name" value="GALACTOSIDE 2-L-FUCOSYLTRANSFERASE"/>
    <property type="match status" value="1"/>
</dbReference>
<evidence type="ECO:0000256" key="2">
    <source>
        <dbReference type="ARBA" id="ARBA00022679"/>
    </source>
</evidence>
<name>A0ABM1F456_PRICU</name>
<dbReference type="GeneID" id="106819081"/>
<keyword evidence="5" id="KW-0732">Signal</keyword>
<keyword evidence="6" id="KW-1185">Reference proteome</keyword>
<dbReference type="Pfam" id="PF01531">
    <property type="entry name" value="Glyco_transf_11"/>
    <property type="match status" value="1"/>
</dbReference>
<evidence type="ECO:0000256" key="4">
    <source>
        <dbReference type="SAM" id="MobiDB-lite"/>
    </source>
</evidence>
<keyword evidence="1 3" id="KW-0328">Glycosyltransferase</keyword>
<feature type="region of interest" description="Disordered" evidence="4">
    <location>
        <begin position="338"/>
        <end position="362"/>
    </location>
</feature>
<proteinExistence type="inferred from homology"/>
<keyword evidence="2 3" id="KW-0808">Transferase</keyword>
<reference evidence="7" key="1">
    <citation type="submission" date="2025-08" db="UniProtKB">
        <authorList>
            <consortium name="RefSeq"/>
        </authorList>
    </citation>
    <scope>IDENTIFICATION</scope>
</reference>
<keyword evidence="3" id="KW-0325">Glycoprotein</keyword>
<protein>
    <recommendedName>
        <fullName evidence="3">L-Fucosyltransferase</fullName>
        <ecNumber evidence="3">2.4.1.-</ecNumber>
    </recommendedName>
</protein>
<comment type="pathway">
    <text evidence="3">Protein modification; protein glycosylation.</text>
</comment>
<accession>A0ABM1F456</accession>
<sequence>MAATTAMLFVLSLLIATASAAEGKLKDQDDEFLYGEFSKDFVWATATAAYQIEGGWDEDGKGPSVWDTISHAGHVLNGDTGDVACDSYHKYMEDVMMNKAMGMQELMRAERTERIFRCTSDNISTGQFEGSAHIVLRLGEFHTEMSYLGRIGHLMAGSGLQEVLELTYASNSVSHMLTVEEFTFQKADQAVTIASKSTMKIKEQAVKVDPQLIFQRLVFVGERSGNLPSLFKYELCGHPPALFDSYGLPLTARKPALADALSNIVEEVQREPSLYHVDFDDDDRPRVAKDSSYYLKQIVRDNGFLQKPEPEATARGAATSHRARPPLDGAANLVWRSGSEISHDGGGQNDAGGSLHPALRESSRGADFQPIVRDAAPPSGDVDVRLDDVTDWLTVVPLGRLGNQMFQYATLLGVANVTGRTPVLMRSMGALKQAFNIRTPTADIPRQRRHQRLVKVPFERSIFQLNATTNALWGFFNSWFYFNHVRDQVALAFTFRDAPATAARRLLSDLAAGRGDVTFVGVHVRRGDYVTKWTVANRARTADERYLAAATRYYRRRYANPLFVVCSDDVAWCRRNVRGDDIVYSDVGHAPADDLAVLAQCNHTIMTQGSFGWWGAYLSPGEKVYFTDYFEQGARQLALGFDYVYKFPPHWIGISPDEGMRDL</sequence>
<dbReference type="InterPro" id="IPR001360">
    <property type="entry name" value="Glyco_hydro_1"/>
</dbReference>
<evidence type="ECO:0000256" key="1">
    <source>
        <dbReference type="ARBA" id="ARBA00022676"/>
    </source>
</evidence>
<evidence type="ECO:0000313" key="6">
    <source>
        <dbReference type="Proteomes" id="UP000695022"/>
    </source>
</evidence>
<keyword evidence="3" id="KW-0812">Transmembrane</keyword>
<dbReference type="Gene3D" id="3.20.20.80">
    <property type="entry name" value="Glycosidases"/>
    <property type="match status" value="1"/>
</dbReference>